<dbReference type="Pfam" id="PF00085">
    <property type="entry name" value="Thioredoxin"/>
    <property type="match status" value="1"/>
</dbReference>
<dbReference type="CDD" id="cd02966">
    <property type="entry name" value="TlpA_like_family"/>
    <property type="match status" value="1"/>
</dbReference>
<dbReference type="InterPro" id="IPR017937">
    <property type="entry name" value="Thioredoxin_CS"/>
</dbReference>
<dbReference type="PROSITE" id="PS00194">
    <property type="entry name" value="THIOREDOXIN_1"/>
    <property type="match status" value="1"/>
</dbReference>
<organism evidence="4 5">
    <name type="scientific">Mucilaginibacter pedocola</name>
    <dbReference type="NCBI Taxonomy" id="1792845"/>
    <lineage>
        <taxon>Bacteria</taxon>
        <taxon>Pseudomonadati</taxon>
        <taxon>Bacteroidota</taxon>
        <taxon>Sphingobacteriia</taxon>
        <taxon>Sphingobacteriales</taxon>
        <taxon>Sphingobacteriaceae</taxon>
        <taxon>Mucilaginibacter</taxon>
    </lineage>
</organism>
<dbReference type="InterPro" id="IPR036249">
    <property type="entry name" value="Thioredoxin-like_sf"/>
</dbReference>
<dbReference type="InterPro" id="IPR050553">
    <property type="entry name" value="Thioredoxin_ResA/DsbE_sf"/>
</dbReference>
<feature type="signal peptide" evidence="2">
    <location>
        <begin position="1"/>
        <end position="19"/>
    </location>
</feature>
<dbReference type="InterPro" id="IPR013766">
    <property type="entry name" value="Thioredoxin_domain"/>
</dbReference>
<evidence type="ECO:0000313" key="4">
    <source>
        <dbReference type="EMBL" id="OOQ59996.1"/>
    </source>
</evidence>
<proteinExistence type="predicted"/>
<accession>A0A1S9PGC1</accession>
<dbReference type="PROSITE" id="PS51352">
    <property type="entry name" value="THIOREDOXIN_2"/>
    <property type="match status" value="1"/>
</dbReference>
<keyword evidence="1" id="KW-0676">Redox-active center</keyword>
<evidence type="ECO:0000259" key="3">
    <source>
        <dbReference type="PROSITE" id="PS51352"/>
    </source>
</evidence>
<dbReference type="SUPFAM" id="SSF52833">
    <property type="entry name" value="Thioredoxin-like"/>
    <property type="match status" value="1"/>
</dbReference>
<feature type="chain" id="PRO_5012684608" description="Thioredoxin domain-containing protein" evidence="2">
    <location>
        <begin position="20"/>
        <end position="452"/>
    </location>
</feature>
<dbReference type="Proteomes" id="UP000189739">
    <property type="component" value="Unassembled WGS sequence"/>
</dbReference>
<protein>
    <recommendedName>
        <fullName evidence="3">Thioredoxin domain-containing protein</fullName>
    </recommendedName>
</protein>
<feature type="domain" description="Thioredoxin" evidence="3">
    <location>
        <begin position="36"/>
        <end position="184"/>
    </location>
</feature>
<dbReference type="STRING" id="1792845.BC343_27075"/>
<evidence type="ECO:0000313" key="5">
    <source>
        <dbReference type="Proteomes" id="UP000189739"/>
    </source>
</evidence>
<gene>
    <name evidence="4" type="ORF">BC343_27075</name>
</gene>
<evidence type="ECO:0000256" key="2">
    <source>
        <dbReference type="SAM" id="SignalP"/>
    </source>
</evidence>
<reference evidence="4 5" key="1">
    <citation type="submission" date="2016-07" db="EMBL/GenBank/DDBJ databases">
        <title>Genomic analysis of zinc-resistant bacterium Mucilaginibacter pedocola TBZ30.</title>
        <authorList>
            <person name="Huang J."/>
            <person name="Tang J."/>
        </authorList>
    </citation>
    <scope>NUCLEOTIDE SEQUENCE [LARGE SCALE GENOMIC DNA]</scope>
    <source>
        <strain evidence="4 5">TBZ30</strain>
    </source>
</reference>
<dbReference type="Gene3D" id="3.40.30.10">
    <property type="entry name" value="Glutaredoxin"/>
    <property type="match status" value="1"/>
</dbReference>
<sequence>MKPKICFLAVLCLFFRASAQEPQLKIYAENITKGGISVGEKVPDIHLSGVRNLKLNGKPVTELNLSAFRGKLLILDFWATWCAPCRTMVPVMDSLQRVFGEKVVFLPVTYQKEAVVAPVLAAMQKYKPFDLPELTGDVALHKLFPHHTLPHYVWINGGGTVVAITEFTEVNGANIRAMLQNGATSLSEKKDLKVPFSDDRPLFINGNGGDGAAVLYHRVFSGYVPGLPPALHISEPEPGKPQSFSVRNLPFIWFCRLAFKEHDRWFPRANIRLLTKDTTLATPQPKPGQSTDAWLAEGNGFSYELLAPPGTGDKAFGMIQEDLRRLFPQWQVTVEAVKTRCLALVRTDSLDRLKSKGGTLITNVTPFSCELQNAHLSQLIMRLQAQYLQRSPIPVIDQSGYDGRVDLKFTGKLSDVASVNAGLAPYGLVLAEREGIADMMVIRDTPVNSSKP</sequence>
<comment type="caution">
    <text evidence="4">The sequence shown here is derived from an EMBL/GenBank/DDBJ whole genome shotgun (WGS) entry which is preliminary data.</text>
</comment>
<name>A0A1S9PGC1_9SPHI</name>
<dbReference type="RefSeq" id="WP_078347969.1">
    <property type="nucleotide sequence ID" value="NZ_MBTF01000010.1"/>
</dbReference>
<dbReference type="EMBL" id="MBTF01000010">
    <property type="protein sequence ID" value="OOQ59996.1"/>
    <property type="molecule type" value="Genomic_DNA"/>
</dbReference>
<keyword evidence="5" id="KW-1185">Reference proteome</keyword>
<dbReference type="AlphaFoldDB" id="A0A1S9PGC1"/>
<dbReference type="PANTHER" id="PTHR42852:SF13">
    <property type="entry name" value="PROTEIN DIPZ"/>
    <property type="match status" value="1"/>
</dbReference>
<dbReference type="OrthoDB" id="1118217at2"/>
<evidence type="ECO:0000256" key="1">
    <source>
        <dbReference type="ARBA" id="ARBA00023284"/>
    </source>
</evidence>
<keyword evidence="2" id="KW-0732">Signal</keyword>
<dbReference type="PANTHER" id="PTHR42852">
    <property type="entry name" value="THIOL:DISULFIDE INTERCHANGE PROTEIN DSBE"/>
    <property type="match status" value="1"/>
</dbReference>